<proteinExistence type="predicted"/>
<dbReference type="InterPro" id="IPR004843">
    <property type="entry name" value="Calcineurin-like_PHP"/>
</dbReference>
<dbReference type="InterPro" id="IPR024173">
    <property type="entry name" value="Pesterase_MJ0037-like"/>
</dbReference>
<dbReference type="CDD" id="cd07391">
    <property type="entry name" value="MPP_PF1019"/>
    <property type="match status" value="1"/>
</dbReference>
<accession>A0A3G3IFE1</accession>
<gene>
    <name evidence="2" type="ORF">BKD89_01910</name>
</gene>
<organism evidence="2 3">
    <name type="scientific">Methanomethylophilus alvi</name>
    <dbReference type="NCBI Taxonomy" id="1291540"/>
    <lineage>
        <taxon>Archaea</taxon>
        <taxon>Methanobacteriati</taxon>
        <taxon>Thermoplasmatota</taxon>
        <taxon>Thermoplasmata</taxon>
        <taxon>Methanomassiliicoccales</taxon>
        <taxon>Methanomethylophilaceae</taxon>
        <taxon>Methanomethylophilus</taxon>
    </lineage>
</organism>
<evidence type="ECO:0000313" key="2">
    <source>
        <dbReference type="EMBL" id="AYQ54567.1"/>
    </source>
</evidence>
<evidence type="ECO:0000313" key="3">
    <source>
        <dbReference type="Proteomes" id="UP000273278"/>
    </source>
</evidence>
<dbReference type="InterPro" id="IPR004376">
    <property type="entry name" value="Pesterase_MJ0037"/>
</dbReference>
<dbReference type="PANTHER" id="PTHR39323:SF1">
    <property type="entry name" value="BLR1149 PROTEIN"/>
    <property type="match status" value="1"/>
</dbReference>
<sequence>MVSDLNIYRPRQTILCHEHLVGDMGVRKIRIMPGVTITNDRCLVLDEGPTAVIGDLHLGYESALEGEGMFIPRINTRSVREALNSIIDEYEPARIVLLGDIKHDFRRSSYQAREEVRQIVGLVSDAAEAVVIKGNHDNFLQNILSDMGLLALDHIDIQGFRLEHGHVDSGIRPVIIGHEHPSVKIPGELSGGMKLQCYVVARKEGVIVIPPFSPFASGNDLNPGPDAVMAPALKSCDVENAEVYGVSDMGLMEFGKLEDVSMLTI</sequence>
<dbReference type="Gene3D" id="3.60.21.10">
    <property type="match status" value="1"/>
</dbReference>
<feature type="domain" description="Calcineurin-like phosphoesterase" evidence="1">
    <location>
        <begin position="49"/>
        <end position="140"/>
    </location>
</feature>
<dbReference type="Pfam" id="PF00149">
    <property type="entry name" value="Metallophos"/>
    <property type="match status" value="1"/>
</dbReference>
<dbReference type="InterPro" id="IPR029052">
    <property type="entry name" value="Metallo-depent_PP-like"/>
</dbReference>
<dbReference type="EMBL" id="CP017686">
    <property type="protein sequence ID" value="AYQ54567.1"/>
    <property type="molecule type" value="Genomic_DNA"/>
</dbReference>
<dbReference type="NCBIfam" id="TIGR00024">
    <property type="entry name" value="SbcD_rel_arch"/>
    <property type="match status" value="1"/>
</dbReference>
<dbReference type="PIRSF" id="PIRSF000887">
    <property type="entry name" value="Pesterase_MJ0037"/>
    <property type="match status" value="1"/>
</dbReference>
<evidence type="ECO:0000259" key="1">
    <source>
        <dbReference type="Pfam" id="PF00149"/>
    </source>
</evidence>
<dbReference type="SUPFAM" id="SSF56300">
    <property type="entry name" value="Metallo-dependent phosphatases"/>
    <property type="match status" value="1"/>
</dbReference>
<dbReference type="GO" id="GO:0016787">
    <property type="term" value="F:hydrolase activity"/>
    <property type="evidence" value="ECO:0007669"/>
    <property type="project" value="InterPro"/>
</dbReference>
<reference evidence="2 3" key="1">
    <citation type="submission" date="2016-10" db="EMBL/GenBank/DDBJ databases">
        <title>Complete genome of the TMA-utilizing, human hosted archaeon Methanomethylophilus alvus Gen. nov, sp. nov., strain Mx-05, derived from a pure culture.</title>
        <authorList>
            <person name="Brugere J.-F."/>
            <person name="Ben Hania W."/>
            <person name="Chaudhary P.P."/>
            <person name="Gaci N."/>
            <person name="Borrel G."/>
            <person name="Cao Van Tuat L."/>
            <person name="Fardeau M.-L."/>
            <person name="Harris H.M.B."/>
            <person name="O'Toole P.W."/>
            <person name="Ollivier B."/>
        </authorList>
    </citation>
    <scope>NUCLEOTIDE SEQUENCE [LARGE SCALE GENOMIC DNA]</scope>
    <source>
        <strain evidence="2 3">Mx-05</strain>
    </source>
</reference>
<dbReference type="Proteomes" id="UP000273278">
    <property type="component" value="Chromosome"/>
</dbReference>
<dbReference type="AlphaFoldDB" id="A0A3G3IFE1"/>
<protein>
    <submittedName>
        <fullName evidence="2">Phosphoesterase</fullName>
    </submittedName>
</protein>
<dbReference type="PANTHER" id="PTHR39323">
    <property type="entry name" value="BLR1149 PROTEIN"/>
    <property type="match status" value="1"/>
</dbReference>
<name>A0A3G3IFE1_9ARCH</name>